<dbReference type="EMBL" id="BMAW01047403">
    <property type="protein sequence ID" value="GFS60692.1"/>
    <property type="molecule type" value="Genomic_DNA"/>
</dbReference>
<comment type="caution">
    <text evidence="1">The sequence shown here is derived from an EMBL/GenBank/DDBJ whole genome shotgun (WGS) entry which is preliminary data.</text>
</comment>
<dbReference type="AlphaFoldDB" id="A0A8X6MK91"/>
<evidence type="ECO:0000313" key="1">
    <source>
        <dbReference type="EMBL" id="GFS60692.1"/>
    </source>
</evidence>
<name>A0A8X6MK91_NEPPI</name>
<evidence type="ECO:0000313" key="2">
    <source>
        <dbReference type="Proteomes" id="UP000887013"/>
    </source>
</evidence>
<organism evidence="1 2">
    <name type="scientific">Nephila pilipes</name>
    <name type="common">Giant wood spider</name>
    <name type="synonym">Nephila maculata</name>
    <dbReference type="NCBI Taxonomy" id="299642"/>
    <lineage>
        <taxon>Eukaryota</taxon>
        <taxon>Metazoa</taxon>
        <taxon>Ecdysozoa</taxon>
        <taxon>Arthropoda</taxon>
        <taxon>Chelicerata</taxon>
        <taxon>Arachnida</taxon>
        <taxon>Araneae</taxon>
        <taxon>Araneomorphae</taxon>
        <taxon>Entelegynae</taxon>
        <taxon>Araneoidea</taxon>
        <taxon>Nephilidae</taxon>
        <taxon>Nephila</taxon>
    </lineage>
</organism>
<keyword evidence="2" id="KW-1185">Reference proteome</keyword>
<proteinExistence type="predicted"/>
<protein>
    <submittedName>
        <fullName evidence="1">Uncharacterized protein</fullName>
    </submittedName>
</protein>
<sequence length="116" mass="13232">MHEGANITTRTTYEVPVMLQSYGTQVCPAECEAWFCDIFFYLSGIVRTRALSLSLNTSINFKIPQNKNRLSLTAHHMLSRDCLLPAHRTPVPSGAHQLKYGNTSMTFFQPLYIEYE</sequence>
<gene>
    <name evidence="1" type="ORF">NPIL_117111</name>
</gene>
<reference evidence="1" key="1">
    <citation type="submission" date="2020-08" db="EMBL/GenBank/DDBJ databases">
        <title>Multicomponent nature underlies the extraordinary mechanical properties of spider dragline silk.</title>
        <authorList>
            <person name="Kono N."/>
            <person name="Nakamura H."/>
            <person name="Mori M."/>
            <person name="Yoshida Y."/>
            <person name="Ohtoshi R."/>
            <person name="Malay A.D."/>
            <person name="Moran D.A.P."/>
            <person name="Tomita M."/>
            <person name="Numata K."/>
            <person name="Arakawa K."/>
        </authorList>
    </citation>
    <scope>NUCLEOTIDE SEQUENCE</scope>
</reference>
<dbReference type="Proteomes" id="UP000887013">
    <property type="component" value="Unassembled WGS sequence"/>
</dbReference>
<accession>A0A8X6MK91</accession>